<feature type="region of interest" description="Disordered" evidence="1">
    <location>
        <begin position="1"/>
        <end position="42"/>
    </location>
</feature>
<feature type="compositionally biased region" description="Polar residues" evidence="1">
    <location>
        <begin position="20"/>
        <end position="31"/>
    </location>
</feature>
<feature type="region of interest" description="Disordered" evidence="1">
    <location>
        <begin position="342"/>
        <end position="381"/>
    </location>
</feature>
<gene>
    <name evidence="3" type="ORF">g.29828</name>
    <name evidence="2" type="ORF">g.29829</name>
</gene>
<name>A0A1B6KN12_9HEMI</name>
<feature type="compositionally biased region" description="Polar residues" evidence="1">
    <location>
        <begin position="1"/>
        <end position="10"/>
    </location>
</feature>
<feature type="compositionally biased region" description="Acidic residues" evidence="1">
    <location>
        <begin position="348"/>
        <end position="381"/>
    </location>
</feature>
<dbReference type="EMBL" id="GEBQ01007870">
    <property type="protein sequence ID" value="JAT32107.1"/>
    <property type="molecule type" value="Transcribed_RNA"/>
</dbReference>
<feature type="non-terminal residue" evidence="2">
    <location>
        <position position="1"/>
    </location>
</feature>
<reference evidence="2" key="1">
    <citation type="submission" date="2015-11" db="EMBL/GenBank/DDBJ databases">
        <title>De novo transcriptome assembly of four potential Pierce s Disease insect vectors from Arizona vineyards.</title>
        <authorList>
            <person name="Tassone E.E."/>
        </authorList>
    </citation>
    <scope>NUCLEOTIDE SEQUENCE</scope>
</reference>
<evidence type="ECO:0000256" key="1">
    <source>
        <dbReference type="SAM" id="MobiDB-lite"/>
    </source>
</evidence>
<dbReference type="AlphaFoldDB" id="A0A1B6KN12"/>
<accession>A0A1B6KN12</accession>
<sequence length="405" mass="46430">ETTTLGLTRTDNLEEEKQSTQEIVQESSNNEFEPELRTESSPYETTTLMGLTRTDNFLGEEKHISSEIDQESSHNELEPELLKTPISYDTTFVTETPRNNDDVLRFMSEIESSTENQSIVFVNEEVPSDYEVEIDPTMEYLSQQHRVKRAFAMDGMGASKVMVDKVGNLTHKISGESQISFKGPEDSDNKGSSQTVHASVILEMLPLIREGYKNNAFNEDDKKVIRSIFGDMKTHRDEKSLPVITDSRGNMFMGDETSRLDETSEYLYTDYETENDSKQERLKRSKKDFEIISALVEKLPSSYNRTLNSSFSHQRVRKVRSSGPPKMSEAAAILALLAEDGGAVQLDSPDDEDEDEYEYYEDEEEDLNSEGEDEDDQDYDYYEEASFTELIRLARKHRERKAMEQ</sequence>
<dbReference type="EMBL" id="GEBQ01027393">
    <property type="protein sequence ID" value="JAT12584.1"/>
    <property type="molecule type" value="Transcribed_RNA"/>
</dbReference>
<evidence type="ECO:0000313" key="3">
    <source>
        <dbReference type="EMBL" id="JAT32107.1"/>
    </source>
</evidence>
<proteinExistence type="predicted"/>
<organism evidence="2">
    <name type="scientific">Graphocephala atropunctata</name>
    <dbReference type="NCBI Taxonomy" id="36148"/>
    <lineage>
        <taxon>Eukaryota</taxon>
        <taxon>Metazoa</taxon>
        <taxon>Ecdysozoa</taxon>
        <taxon>Arthropoda</taxon>
        <taxon>Hexapoda</taxon>
        <taxon>Insecta</taxon>
        <taxon>Pterygota</taxon>
        <taxon>Neoptera</taxon>
        <taxon>Paraneoptera</taxon>
        <taxon>Hemiptera</taxon>
        <taxon>Auchenorrhyncha</taxon>
        <taxon>Membracoidea</taxon>
        <taxon>Cicadellidae</taxon>
        <taxon>Cicadellinae</taxon>
        <taxon>Cicadellini</taxon>
        <taxon>Graphocephala</taxon>
    </lineage>
</organism>
<evidence type="ECO:0000313" key="2">
    <source>
        <dbReference type="EMBL" id="JAT12584.1"/>
    </source>
</evidence>
<protein>
    <submittedName>
        <fullName evidence="2">Uncharacterized protein</fullName>
    </submittedName>
</protein>